<feature type="compositionally biased region" description="Basic and acidic residues" evidence="1">
    <location>
        <begin position="87"/>
        <end position="122"/>
    </location>
</feature>
<name>A0A5J4SFK0_9EUKA</name>
<feature type="non-terminal residue" evidence="2">
    <location>
        <position position="205"/>
    </location>
</feature>
<dbReference type="Proteomes" id="UP000324800">
    <property type="component" value="Unassembled WGS sequence"/>
</dbReference>
<feature type="region of interest" description="Disordered" evidence="1">
    <location>
        <begin position="69"/>
        <end position="148"/>
    </location>
</feature>
<feature type="compositionally biased region" description="Acidic residues" evidence="1">
    <location>
        <begin position="123"/>
        <end position="143"/>
    </location>
</feature>
<evidence type="ECO:0000313" key="3">
    <source>
        <dbReference type="Proteomes" id="UP000324800"/>
    </source>
</evidence>
<dbReference type="OrthoDB" id="10262874at2759"/>
<reference evidence="2 3" key="1">
    <citation type="submission" date="2019-03" db="EMBL/GenBank/DDBJ databases">
        <title>Single cell metagenomics reveals metabolic interactions within the superorganism composed of flagellate Streblomastix strix and complex community of Bacteroidetes bacteria on its surface.</title>
        <authorList>
            <person name="Treitli S.C."/>
            <person name="Kolisko M."/>
            <person name="Husnik F."/>
            <person name="Keeling P."/>
            <person name="Hampl V."/>
        </authorList>
    </citation>
    <scope>NUCLEOTIDE SEQUENCE [LARGE SCALE GENOMIC DNA]</scope>
    <source>
        <strain evidence="2">ST1C</strain>
    </source>
</reference>
<gene>
    <name evidence="2" type="ORF">EZS28_052203</name>
</gene>
<accession>A0A5J4SFK0</accession>
<dbReference type="EMBL" id="SNRW01040310">
    <property type="protein sequence ID" value="KAA6344934.1"/>
    <property type="molecule type" value="Genomic_DNA"/>
</dbReference>
<dbReference type="AlphaFoldDB" id="A0A5J4SFK0"/>
<proteinExistence type="predicted"/>
<sequence length="205" mass="23989">MRMMKQAIPTTYSIAKRFSLKSEYDNQKKKDADDKLHEMERRIAFGELKPGETEEQAKAATLEALRKQLEEDEQIEQVEYDSEVEVDDKKDNKDKNRNSDLMDEIQKEVKQEIPRLDGKGEYSEQEEQEDEGKQEDGDEDAALDDILKPPSTWVKPLQLSREYFQERYASGVRVFSFIGVKEENFAPFSMADGLVNRVYIRYEQN</sequence>
<protein>
    <submittedName>
        <fullName evidence="2">Uncharacterized protein</fullName>
    </submittedName>
</protein>
<evidence type="ECO:0000313" key="2">
    <source>
        <dbReference type="EMBL" id="KAA6344934.1"/>
    </source>
</evidence>
<comment type="caution">
    <text evidence="2">The sequence shown here is derived from an EMBL/GenBank/DDBJ whole genome shotgun (WGS) entry which is preliminary data.</text>
</comment>
<evidence type="ECO:0000256" key="1">
    <source>
        <dbReference type="SAM" id="MobiDB-lite"/>
    </source>
</evidence>
<feature type="compositionally biased region" description="Acidic residues" evidence="1">
    <location>
        <begin position="70"/>
        <end position="86"/>
    </location>
</feature>
<organism evidence="2 3">
    <name type="scientific">Streblomastix strix</name>
    <dbReference type="NCBI Taxonomy" id="222440"/>
    <lineage>
        <taxon>Eukaryota</taxon>
        <taxon>Metamonada</taxon>
        <taxon>Preaxostyla</taxon>
        <taxon>Oxymonadida</taxon>
        <taxon>Streblomastigidae</taxon>
        <taxon>Streblomastix</taxon>
    </lineage>
</organism>